<evidence type="ECO:0000313" key="16">
    <source>
        <dbReference type="EMBL" id="OBA90910.1"/>
    </source>
</evidence>
<dbReference type="Gene3D" id="2.40.30.20">
    <property type="match status" value="1"/>
</dbReference>
<dbReference type="EMBL" id="SDLO01000002">
    <property type="protein sequence ID" value="TDK93220.1"/>
    <property type="molecule type" value="Genomic_DNA"/>
</dbReference>
<dbReference type="FunFam" id="3.40.50.300:FF:000002">
    <property type="entry name" value="ATP synthase subunit alpha"/>
    <property type="match status" value="1"/>
</dbReference>
<dbReference type="InterPro" id="IPR020003">
    <property type="entry name" value="ATPase_a/bsu_AS"/>
</dbReference>
<dbReference type="Pfam" id="PF00306">
    <property type="entry name" value="ATP-synt_ab_C"/>
    <property type="match status" value="1"/>
</dbReference>
<dbReference type="Proteomes" id="UP000294929">
    <property type="component" value="Unassembled WGS sequence"/>
</dbReference>
<name>A0A1A3HGC5_MYCMU</name>
<evidence type="ECO:0000256" key="10">
    <source>
        <dbReference type="ARBA" id="ARBA00023196"/>
    </source>
</evidence>
<comment type="function">
    <text evidence="12">Produces ATP from ADP in the presence of a proton gradient across the membrane. The alpha chain is a regulatory subunit.</text>
</comment>
<dbReference type="GO" id="GO:0005886">
    <property type="term" value="C:plasma membrane"/>
    <property type="evidence" value="ECO:0007669"/>
    <property type="project" value="UniProtKB-SubCell"/>
</dbReference>
<dbReference type="Pfam" id="PF02874">
    <property type="entry name" value="ATP-synt_ab_N"/>
    <property type="match status" value="1"/>
</dbReference>
<dbReference type="GO" id="GO:0046933">
    <property type="term" value="F:proton-transporting ATP synthase activity, rotational mechanism"/>
    <property type="evidence" value="ECO:0007669"/>
    <property type="project" value="UniProtKB-UniRule"/>
</dbReference>
<evidence type="ECO:0000259" key="14">
    <source>
        <dbReference type="Pfam" id="PF00306"/>
    </source>
</evidence>
<dbReference type="Pfam" id="PF00006">
    <property type="entry name" value="ATP-synt_ab"/>
    <property type="match status" value="1"/>
</dbReference>
<keyword evidence="10 12" id="KW-0139">CF(1)</keyword>
<keyword evidence="7 12" id="KW-1278">Translocase</keyword>
<dbReference type="Proteomes" id="UP000093962">
    <property type="component" value="Unassembled WGS sequence"/>
</dbReference>
<evidence type="ECO:0000259" key="13">
    <source>
        <dbReference type="Pfam" id="PF00006"/>
    </source>
</evidence>
<dbReference type="GO" id="GO:0043531">
    <property type="term" value="F:ADP binding"/>
    <property type="evidence" value="ECO:0007669"/>
    <property type="project" value="TreeGrafter"/>
</dbReference>
<dbReference type="PROSITE" id="PS00152">
    <property type="entry name" value="ATPASE_ALPHA_BETA"/>
    <property type="match status" value="1"/>
</dbReference>
<dbReference type="CDD" id="cd18116">
    <property type="entry name" value="ATP-synt_F1_alpha_N"/>
    <property type="match status" value="1"/>
</dbReference>
<evidence type="ECO:0000313" key="21">
    <source>
        <dbReference type="Proteomes" id="UP000294929"/>
    </source>
</evidence>
<dbReference type="Proteomes" id="UP000093898">
    <property type="component" value="Unassembled WGS sequence"/>
</dbReference>
<dbReference type="STRING" id="56689.GCA_001291445_01642"/>
<protein>
    <recommendedName>
        <fullName evidence="12">ATP synthase subunit alpha</fullName>
        <ecNumber evidence="12">7.1.2.2</ecNumber>
    </recommendedName>
    <alternativeName>
        <fullName evidence="12">ATP synthase F1 sector subunit alpha</fullName>
    </alternativeName>
    <alternativeName>
        <fullName evidence="12">F-ATPase subunit alpha</fullName>
    </alternativeName>
</protein>
<dbReference type="InterPro" id="IPR038376">
    <property type="entry name" value="ATP_synth_asu_C_sf"/>
</dbReference>
<dbReference type="GO" id="GO:0005524">
    <property type="term" value="F:ATP binding"/>
    <property type="evidence" value="ECO:0007669"/>
    <property type="project" value="UniProtKB-UniRule"/>
</dbReference>
<dbReference type="InterPro" id="IPR005294">
    <property type="entry name" value="ATP_synth_F1_asu"/>
</dbReference>
<keyword evidence="6 12" id="KW-0067">ATP-binding</keyword>
<reference evidence="17 20" key="2">
    <citation type="submission" date="2016-06" db="EMBL/GenBank/DDBJ databases">
        <authorList>
            <person name="Kjaerup R.B."/>
            <person name="Dalgaard T.S."/>
            <person name="Juul-Madsen H.R."/>
        </authorList>
    </citation>
    <scope>NUCLEOTIDE SEQUENCE [LARGE SCALE GENOMIC DNA]</scope>
    <source>
        <strain evidence="17">1127319.6</strain>
        <strain evidence="16 20">1199456.5</strain>
    </source>
</reference>
<dbReference type="Gene3D" id="1.20.150.20">
    <property type="entry name" value="ATP synthase alpha/beta chain, C-terminal domain"/>
    <property type="match status" value="1"/>
</dbReference>
<sequence>MAELTISAADIEGAIENYVTTFSASTDREEIGTVVDAGDGIAHVEGLPSVMTQELLEFPGGVLGVALNLDEHSVGAVILGEFEKIEEGQQVKRTGEVLSVPVGDEFLGRVINPLGEPIDGQGEIKAETRRALELQAPTVVQRQSVSEPLQTGIKAIDAMTPIGRGQRQLIIGDRKTGKTAVCVDTILNQREAWETGDPKQQVRCVYVAIGQKGTTIASVKRALEEGGAMEYTTIVAAPASDPAGFKWLAPYTGSAIGQHWMYNGKHVLIVFDDLSKQADAYRAISLLLRRPPGREAFPGDVFYLHSRLLERCAKLSDELGGGSMTGLPVIETKANDISAFIPTNVISITDGQCFLESDLFNQGVRPAVNVGVSVSRVGGAAQIKAMKEVAGSLRLDLSQYRELEAFAAFASDLDAASKAQLDRGVRLVELLKQPQYSPLAVEDQVIEIFLGTQGHLDSVPAEDVSRFSSELLEHVKASHADILTGIKETKKLSEENEEKLVSVINEFKKGFAATDGSSVVVKEAEAEALDPAELGQESVKVNKPAPKKA</sequence>
<proteinExistence type="inferred from homology"/>
<dbReference type="PANTHER" id="PTHR48082">
    <property type="entry name" value="ATP SYNTHASE SUBUNIT ALPHA, MITOCHONDRIAL"/>
    <property type="match status" value="1"/>
</dbReference>
<keyword evidence="4 12" id="KW-1003">Cell membrane</keyword>
<comment type="catalytic activity">
    <reaction evidence="12">
        <text>ATP + H2O + 4 H(+)(in) = ADP + phosphate + 5 H(+)(out)</text>
        <dbReference type="Rhea" id="RHEA:57720"/>
        <dbReference type="ChEBI" id="CHEBI:15377"/>
        <dbReference type="ChEBI" id="CHEBI:15378"/>
        <dbReference type="ChEBI" id="CHEBI:30616"/>
        <dbReference type="ChEBI" id="CHEBI:43474"/>
        <dbReference type="ChEBI" id="CHEBI:456216"/>
        <dbReference type="EC" id="7.1.2.2"/>
    </reaction>
</comment>
<evidence type="ECO:0000256" key="1">
    <source>
        <dbReference type="ARBA" id="ARBA00004370"/>
    </source>
</evidence>
<dbReference type="Gene3D" id="3.40.50.300">
    <property type="entry name" value="P-loop containing nucleotide triphosphate hydrolases"/>
    <property type="match status" value="1"/>
</dbReference>
<gene>
    <name evidence="12 18" type="primary">atpA</name>
    <name evidence="17" type="ORF">A5630_11100</name>
    <name evidence="16" type="ORF">A5642_11800</name>
    <name evidence="18" type="ORF">EUA03_03980</name>
</gene>
<evidence type="ECO:0000256" key="6">
    <source>
        <dbReference type="ARBA" id="ARBA00022840"/>
    </source>
</evidence>
<dbReference type="AlphaFoldDB" id="A0A1A3HGC5"/>
<keyword evidence="5 12" id="KW-0547">Nucleotide-binding</keyword>
<dbReference type="InterPro" id="IPR027417">
    <property type="entry name" value="P-loop_NTPase"/>
</dbReference>
<evidence type="ECO:0000256" key="8">
    <source>
        <dbReference type="ARBA" id="ARBA00023065"/>
    </source>
</evidence>
<organism evidence="17 19">
    <name type="scientific">Mycolicibacterium mucogenicum</name>
    <name type="common">Mycobacterium mucogenicum</name>
    <dbReference type="NCBI Taxonomy" id="56689"/>
    <lineage>
        <taxon>Bacteria</taxon>
        <taxon>Bacillati</taxon>
        <taxon>Actinomycetota</taxon>
        <taxon>Actinomycetes</taxon>
        <taxon>Mycobacteriales</taxon>
        <taxon>Mycobacteriaceae</taxon>
        <taxon>Mycolicibacterium</taxon>
    </lineage>
</organism>
<feature type="domain" description="ATPase F1/V1/A1 complex alpha/beta subunit N-terminal" evidence="15">
    <location>
        <begin position="29"/>
        <end position="95"/>
    </location>
</feature>
<dbReference type="EMBL" id="LZSF01000041">
    <property type="protein sequence ID" value="OBA90910.1"/>
    <property type="molecule type" value="Genomic_DNA"/>
</dbReference>
<evidence type="ECO:0000256" key="3">
    <source>
        <dbReference type="ARBA" id="ARBA00022448"/>
    </source>
</evidence>
<reference evidence="19" key="1">
    <citation type="submission" date="2016-06" db="EMBL/GenBank/DDBJ databases">
        <authorList>
            <person name="Sutton G."/>
            <person name="Brinkac L."/>
            <person name="Sanka R."/>
            <person name="Adams M."/>
            <person name="Lau E."/>
            <person name="Garcia-Basteiro A."/>
            <person name="Lopez-Varela E."/>
            <person name="Palencia S."/>
        </authorList>
    </citation>
    <scope>NUCLEOTIDE SEQUENCE [LARGE SCALE GENOMIC DNA]</scope>
    <source>
        <strain evidence="19">1127319.6</strain>
    </source>
</reference>
<dbReference type="PANTHER" id="PTHR48082:SF2">
    <property type="entry name" value="ATP SYNTHASE SUBUNIT ALPHA, MITOCHONDRIAL"/>
    <property type="match status" value="1"/>
</dbReference>
<dbReference type="SUPFAM" id="SSF52540">
    <property type="entry name" value="P-loop containing nucleoside triphosphate hydrolases"/>
    <property type="match status" value="1"/>
</dbReference>
<dbReference type="RefSeq" id="WP_020104133.1">
    <property type="nucleotide sequence ID" value="NZ_JAPMJT010000002.1"/>
</dbReference>
<keyword evidence="11 12" id="KW-0066">ATP synthesis</keyword>
<keyword evidence="8 12" id="KW-0406">Ion transport</keyword>
<keyword evidence="3 12" id="KW-0813">Transport</keyword>
<dbReference type="NCBIfam" id="TIGR00962">
    <property type="entry name" value="atpA"/>
    <property type="match status" value="1"/>
</dbReference>
<comment type="caution">
    <text evidence="17">The sequence shown here is derived from an EMBL/GenBank/DDBJ whole genome shotgun (WGS) entry which is preliminary data.</text>
</comment>
<dbReference type="InterPro" id="IPR036121">
    <property type="entry name" value="ATPase_F1/V1/A1_a/bsu_N_sf"/>
</dbReference>
<feature type="site" description="Required for activity" evidence="12">
    <location>
        <position position="373"/>
    </location>
</feature>
<accession>A0A1A3HGC5</accession>
<keyword evidence="12" id="KW-0375">Hydrogen ion transport</keyword>
<evidence type="ECO:0000313" key="19">
    <source>
        <dbReference type="Proteomes" id="UP000093898"/>
    </source>
</evidence>
<feature type="binding site" evidence="12">
    <location>
        <begin position="172"/>
        <end position="179"/>
    </location>
    <ligand>
        <name>ATP</name>
        <dbReference type="ChEBI" id="CHEBI:30616"/>
    </ligand>
</feature>
<dbReference type="InterPro" id="IPR023366">
    <property type="entry name" value="ATP_synth_asu-like_sf"/>
</dbReference>
<comment type="similarity">
    <text evidence="2 12">Belongs to the ATPase alpha/beta chains family.</text>
</comment>
<dbReference type="FunFam" id="1.20.150.20:FF:000001">
    <property type="entry name" value="ATP synthase subunit alpha"/>
    <property type="match status" value="1"/>
</dbReference>
<evidence type="ECO:0000256" key="11">
    <source>
        <dbReference type="ARBA" id="ARBA00023310"/>
    </source>
</evidence>
<feature type="domain" description="ATP synthase alpha subunit C-terminal" evidence="14">
    <location>
        <begin position="382"/>
        <end position="507"/>
    </location>
</feature>
<dbReference type="EC" id="7.1.2.2" evidence="12"/>
<evidence type="ECO:0000256" key="7">
    <source>
        <dbReference type="ARBA" id="ARBA00022967"/>
    </source>
</evidence>
<evidence type="ECO:0000256" key="12">
    <source>
        <dbReference type="HAMAP-Rule" id="MF_01346"/>
    </source>
</evidence>
<evidence type="ECO:0000256" key="4">
    <source>
        <dbReference type="ARBA" id="ARBA00022475"/>
    </source>
</evidence>
<dbReference type="CDD" id="cd18113">
    <property type="entry name" value="ATP-synt_F1_alpha_C"/>
    <property type="match status" value="1"/>
</dbReference>
<dbReference type="SUPFAM" id="SSF47917">
    <property type="entry name" value="C-terminal domain of alpha and beta subunits of F1 ATP synthase"/>
    <property type="match status" value="1"/>
</dbReference>
<dbReference type="PIRSF" id="PIRSF039088">
    <property type="entry name" value="F_ATPase_subunit_alpha"/>
    <property type="match status" value="1"/>
</dbReference>
<evidence type="ECO:0000256" key="9">
    <source>
        <dbReference type="ARBA" id="ARBA00023136"/>
    </source>
</evidence>
<dbReference type="GO" id="GO:0045259">
    <property type="term" value="C:proton-transporting ATP synthase complex"/>
    <property type="evidence" value="ECO:0007669"/>
    <property type="project" value="UniProtKB-KW"/>
</dbReference>
<dbReference type="SUPFAM" id="SSF50615">
    <property type="entry name" value="N-terminal domain of alpha and beta subunits of F1 ATP synthase"/>
    <property type="match status" value="1"/>
</dbReference>
<dbReference type="InterPro" id="IPR000793">
    <property type="entry name" value="ATP_synth_asu_C"/>
</dbReference>
<reference evidence="18 21" key="3">
    <citation type="submission" date="2019-01" db="EMBL/GenBank/DDBJ databases">
        <title>High-quality-draft genome sequences of five non-tuberculosis mycobacteriaceae isolated from a nosocomial environment.</title>
        <authorList>
            <person name="Tiago I."/>
            <person name="Alarico S."/>
            <person name="Pereira S.G."/>
            <person name="Coelho C."/>
            <person name="Maranha A."/>
            <person name="Empadinhas N."/>
        </authorList>
    </citation>
    <scope>NUCLEOTIDE SEQUENCE [LARGE SCALE GENOMIC DNA]</scope>
    <source>
        <strain evidence="18 21">24AIII</strain>
    </source>
</reference>
<dbReference type="OrthoDB" id="9803053at2"/>
<dbReference type="InterPro" id="IPR004100">
    <property type="entry name" value="ATPase_F1/V1/A1_a/bsu_N"/>
</dbReference>
<evidence type="ECO:0000313" key="20">
    <source>
        <dbReference type="Proteomes" id="UP000093962"/>
    </source>
</evidence>
<dbReference type="InterPro" id="IPR033732">
    <property type="entry name" value="ATP_synth_F1_a_nt-bd_dom"/>
</dbReference>
<keyword evidence="9 12" id="KW-0472">Membrane</keyword>
<dbReference type="InterPro" id="IPR000194">
    <property type="entry name" value="ATPase_F1/V1/A1_a/bsu_nucl-bd"/>
</dbReference>
<dbReference type="HAMAP" id="MF_01346">
    <property type="entry name" value="ATP_synth_alpha_bact"/>
    <property type="match status" value="1"/>
</dbReference>
<evidence type="ECO:0000313" key="17">
    <source>
        <dbReference type="EMBL" id="OBJ46678.1"/>
    </source>
</evidence>
<dbReference type="EMBL" id="LZLC01000009">
    <property type="protein sequence ID" value="OBJ46678.1"/>
    <property type="molecule type" value="Genomic_DNA"/>
</dbReference>
<evidence type="ECO:0000259" key="15">
    <source>
        <dbReference type="Pfam" id="PF02874"/>
    </source>
</evidence>
<evidence type="ECO:0000313" key="18">
    <source>
        <dbReference type="EMBL" id="TDK93220.1"/>
    </source>
</evidence>
<dbReference type="CDD" id="cd01132">
    <property type="entry name" value="F1-ATPase_alpha_CD"/>
    <property type="match status" value="1"/>
</dbReference>
<feature type="domain" description="ATPase F1/V1/A1 complex alpha/beta subunit nucleotide-binding" evidence="13">
    <location>
        <begin position="152"/>
        <end position="375"/>
    </location>
</feature>
<evidence type="ECO:0000256" key="5">
    <source>
        <dbReference type="ARBA" id="ARBA00022741"/>
    </source>
</evidence>
<evidence type="ECO:0000256" key="2">
    <source>
        <dbReference type="ARBA" id="ARBA00008936"/>
    </source>
</evidence>
<dbReference type="NCBIfam" id="NF009884">
    <property type="entry name" value="PRK13343.1"/>
    <property type="match status" value="1"/>
</dbReference>
<comment type="subcellular location">
    <subcellularLocation>
        <location evidence="12">Cell membrane</location>
        <topology evidence="12">Peripheral membrane protein</topology>
    </subcellularLocation>
    <subcellularLocation>
        <location evidence="1">Membrane</location>
    </subcellularLocation>
</comment>